<dbReference type="Proteomes" id="UP000294847">
    <property type="component" value="Chromosome 2"/>
</dbReference>
<name>A0A4P7N0G7_PYROR</name>
<organism evidence="1 2">
    <name type="scientific">Pyricularia oryzae</name>
    <name type="common">Rice blast fungus</name>
    <name type="synonym">Magnaporthe oryzae</name>
    <dbReference type="NCBI Taxonomy" id="318829"/>
    <lineage>
        <taxon>Eukaryota</taxon>
        <taxon>Fungi</taxon>
        <taxon>Dikarya</taxon>
        <taxon>Ascomycota</taxon>
        <taxon>Pezizomycotina</taxon>
        <taxon>Sordariomycetes</taxon>
        <taxon>Sordariomycetidae</taxon>
        <taxon>Magnaporthales</taxon>
        <taxon>Pyriculariaceae</taxon>
        <taxon>Pyricularia</taxon>
    </lineage>
</organism>
<evidence type="ECO:0000313" key="2">
    <source>
        <dbReference type="Proteomes" id="UP000294847"/>
    </source>
</evidence>
<evidence type="ECO:0008006" key="3">
    <source>
        <dbReference type="Google" id="ProtNLM"/>
    </source>
</evidence>
<protein>
    <recommendedName>
        <fullName evidence="3">Fungal N-terminal domain-containing protein</fullName>
    </recommendedName>
</protein>
<dbReference type="EMBL" id="CP034205">
    <property type="protein sequence ID" value="QBZ55797.1"/>
    <property type="molecule type" value="Genomic_DNA"/>
</dbReference>
<proteinExistence type="predicted"/>
<dbReference type="AlphaFoldDB" id="A0A4P7N0G7"/>
<sequence length="696" mass="78998">MEPFSAVCGVLALVGQVVKTVNSIQGHVATYKAASGDVIDLINHLKILGNILQSVQDCLEKSLASPNPVYKAGVSREIASILVCCEQKLKSLEQKLLRLGRPGKIFKLNYVIKRDEIVKAFGEIDRLTSKLHIAISTQRWSLSLSSVDQPPQYEELQKMDDIESETMLTPSTTTEEISTTTDPVVGLPQNSFPLAVRKSCETQDYCGIAGQLQVTRKNRQAKWSYFDDGITDEATEYLIKLPLVPYQIALQLRRSSGMPLTYSLNVTHVIQASTPLGRELSALFHHKEGEDDLRGLQSLLSSRRISLYSMVHDHETGSTSTLLHLAINNRMPIMSKFLAMNDRNGKCLESASYKNLSKRYLPAKSSSEIRDGEGEQVLSVVFKSPRAELDADFFQWISCVYPDPEQFRSIFDHFLRHHEGDTSEWIDMAWARAVDGYISIGPIKAGFSPGYFARRVEAWTPILKKLVQLGVDVHGKFESSWGFTRDSAYFHILHNQTCHKQVVKDVQEWLTMLEDCGVHLPTYLARERQQLPEKWEVMAERRRGSDNPLGELSTIDHNGLDALVWTPANDASNEALELLQEFEALRASHIPPSLMFTFPPESSKGKTGEKTPKVQPVEQKMRMYNREEWPIQRTLVAVAEEAVRYKKEWPSEYSQRIQELLDKHKRRLDRRWNKRAYHKRAARGVAKMPGGWVESS</sequence>
<evidence type="ECO:0000313" key="1">
    <source>
        <dbReference type="EMBL" id="QBZ55797.1"/>
    </source>
</evidence>
<accession>A0A4P7N0G7</accession>
<reference evidence="1 2" key="1">
    <citation type="journal article" date="2019" name="Mol. Biol. Evol.">
        <title>Blast fungal genomes show frequent chromosomal changes, gene gains and losses, and effector gene turnover.</title>
        <authorList>
            <person name="Gomez Luciano L.B."/>
            <person name="Jason Tsai I."/>
            <person name="Chuma I."/>
            <person name="Tosa Y."/>
            <person name="Chen Y.H."/>
            <person name="Li J.Y."/>
            <person name="Li M.Y."/>
            <person name="Jade Lu M.Y."/>
            <person name="Nakayashiki H."/>
            <person name="Li W.H."/>
        </authorList>
    </citation>
    <scope>NUCLEOTIDE SEQUENCE [LARGE SCALE GENOMIC DNA]</scope>
    <source>
        <strain evidence="1">MZ5-1-6</strain>
    </source>
</reference>
<gene>
    <name evidence="1" type="ORF">PoMZ_00699</name>
</gene>